<accession>A0A5C1QF31</accession>
<feature type="transmembrane region" description="Helical" evidence="10">
    <location>
        <begin position="403"/>
        <end position="426"/>
    </location>
</feature>
<evidence type="ECO:0000256" key="5">
    <source>
        <dbReference type="ARBA" id="ARBA00022692"/>
    </source>
</evidence>
<evidence type="ECO:0000256" key="1">
    <source>
        <dbReference type="ARBA" id="ARBA00004651"/>
    </source>
</evidence>
<keyword evidence="4" id="KW-1003">Cell membrane</keyword>
<dbReference type="InterPro" id="IPR048279">
    <property type="entry name" value="MdtK-like"/>
</dbReference>
<keyword evidence="6 10" id="KW-1133">Transmembrane helix</keyword>
<sequence>MCSIIGSDMNRQFPRDSSFPYSAISSFILMTKGVLFGRMPPMLREKVMQIKKNETLHPLLKVAIPVMMANGAETIYNLTDSWFLGQLGPREVSAPSIAFNLIMLIILAGLGISAAGSTLISRAIGQSDRKKAEFFLGQVCSLLILTSLVIAVVGWFLAGPFLRAVQTPPDLYGLTVEYLRIICLGVPFMYGFFSLQSAMEGTGNTAASLRIQLLAVAVNIPLDAILIFGVGSIPSLGVRGAALATVLSRGVAAISAFVILLRGHQGIRLNLPNLRFDSVALRLLLKVAVPSSLSQMASTLGFTVLQGLVNSFGTAVIAAFGIVNRIHALFYMPVQGLARGSATLVGQSLGAEEPLRARKTVTTGVVLALMYIIPGMIFCYYYGAHFIRFFVNDPGVIKEGSQLFRIMSPSVIVFAVFMILAGAFQGAGDTRSLMMMHVGRLWVFRLPLAWLLAFPLGLGIRGIWYAMVFSNLMITFIGILRFKSGRWVHALKGV</sequence>
<evidence type="ECO:0000256" key="4">
    <source>
        <dbReference type="ARBA" id="ARBA00022475"/>
    </source>
</evidence>
<evidence type="ECO:0000256" key="8">
    <source>
        <dbReference type="ARBA" id="ARBA00023136"/>
    </source>
</evidence>
<keyword evidence="7" id="KW-0406">Ion transport</keyword>
<dbReference type="InterPro" id="IPR002528">
    <property type="entry name" value="MATE_fam"/>
</dbReference>
<feature type="transmembrane region" description="Helical" evidence="10">
    <location>
        <begin position="364"/>
        <end position="383"/>
    </location>
</feature>
<feature type="transmembrane region" description="Helical" evidence="10">
    <location>
        <begin position="438"/>
        <end position="457"/>
    </location>
</feature>
<dbReference type="KEGG" id="ock:EXM22_01305"/>
<dbReference type="AlphaFoldDB" id="A0A5C1QF31"/>
<evidence type="ECO:0000313" key="11">
    <source>
        <dbReference type="EMBL" id="QEN06693.1"/>
    </source>
</evidence>
<reference evidence="11 12" key="1">
    <citation type="submission" date="2019-02" db="EMBL/GenBank/DDBJ databases">
        <title>Complete Genome Sequence and Methylome Analysis of free living Spirochaetas.</title>
        <authorList>
            <person name="Fomenkov A."/>
            <person name="Dubinina G."/>
            <person name="Leshcheva N."/>
            <person name="Mikheeva N."/>
            <person name="Grabovich M."/>
            <person name="Vincze T."/>
            <person name="Roberts R.J."/>
        </authorList>
    </citation>
    <scope>NUCLEOTIDE SEQUENCE [LARGE SCALE GENOMIC DNA]</scope>
    <source>
        <strain evidence="11 12">K2</strain>
    </source>
</reference>
<organism evidence="11 12">
    <name type="scientific">Oceanispirochaeta crateris</name>
    <dbReference type="NCBI Taxonomy" id="2518645"/>
    <lineage>
        <taxon>Bacteria</taxon>
        <taxon>Pseudomonadati</taxon>
        <taxon>Spirochaetota</taxon>
        <taxon>Spirochaetia</taxon>
        <taxon>Spirochaetales</taxon>
        <taxon>Spirochaetaceae</taxon>
        <taxon>Oceanispirochaeta</taxon>
    </lineage>
</organism>
<feature type="transmembrane region" description="Helical" evidence="10">
    <location>
        <begin position="132"/>
        <end position="158"/>
    </location>
</feature>
<feature type="transmembrane region" description="Helical" evidence="10">
    <location>
        <begin position="178"/>
        <end position="199"/>
    </location>
</feature>
<dbReference type="GO" id="GO:0006811">
    <property type="term" value="P:monoatomic ion transport"/>
    <property type="evidence" value="ECO:0007669"/>
    <property type="project" value="UniProtKB-KW"/>
</dbReference>
<evidence type="ECO:0000313" key="12">
    <source>
        <dbReference type="Proteomes" id="UP000324209"/>
    </source>
</evidence>
<proteinExistence type="predicted"/>
<evidence type="ECO:0000256" key="6">
    <source>
        <dbReference type="ARBA" id="ARBA00022989"/>
    </source>
</evidence>
<evidence type="ECO:0000256" key="10">
    <source>
        <dbReference type="SAM" id="Phobius"/>
    </source>
</evidence>
<dbReference type="GO" id="GO:0015297">
    <property type="term" value="F:antiporter activity"/>
    <property type="evidence" value="ECO:0007669"/>
    <property type="project" value="UniProtKB-KW"/>
</dbReference>
<keyword evidence="8 10" id="KW-0472">Membrane</keyword>
<dbReference type="NCBIfam" id="TIGR00797">
    <property type="entry name" value="matE"/>
    <property type="match status" value="1"/>
</dbReference>
<gene>
    <name evidence="11" type="ORF">EXM22_01305</name>
</gene>
<evidence type="ECO:0000256" key="2">
    <source>
        <dbReference type="ARBA" id="ARBA00022448"/>
    </source>
</evidence>
<feature type="transmembrane region" description="Helical" evidence="10">
    <location>
        <begin position="311"/>
        <end position="331"/>
    </location>
</feature>
<feature type="transmembrane region" description="Helical" evidence="10">
    <location>
        <begin position="58"/>
        <end position="77"/>
    </location>
</feature>
<dbReference type="GO" id="GO:0042910">
    <property type="term" value="F:xenobiotic transmembrane transporter activity"/>
    <property type="evidence" value="ECO:0007669"/>
    <property type="project" value="InterPro"/>
</dbReference>
<protein>
    <recommendedName>
        <fullName evidence="9">Multidrug-efflux transporter</fullName>
    </recommendedName>
</protein>
<keyword evidence="3" id="KW-0050">Antiport</keyword>
<dbReference type="Pfam" id="PF01554">
    <property type="entry name" value="MatE"/>
    <property type="match status" value="2"/>
</dbReference>
<name>A0A5C1QF31_9SPIO</name>
<feature type="transmembrane region" description="Helical" evidence="10">
    <location>
        <begin position="97"/>
        <end position="120"/>
    </location>
</feature>
<dbReference type="PIRSF" id="PIRSF006603">
    <property type="entry name" value="DinF"/>
    <property type="match status" value="1"/>
</dbReference>
<dbReference type="Proteomes" id="UP000324209">
    <property type="component" value="Chromosome"/>
</dbReference>
<evidence type="ECO:0000256" key="3">
    <source>
        <dbReference type="ARBA" id="ARBA00022449"/>
    </source>
</evidence>
<keyword evidence="2" id="KW-0813">Transport</keyword>
<dbReference type="InterPro" id="IPR050222">
    <property type="entry name" value="MATE_MdtK"/>
</dbReference>
<evidence type="ECO:0000256" key="7">
    <source>
        <dbReference type="ARBA" id="ARBA00023065"/>
    </source>
</evidence>
<dbReference type="PANTHER" id="PTHR43298">
    <property type="entry name" value="MULTIDRUG RESISTANCE PROTEIN NORM-RELATED"/>
    <property type="match status" value="1"/>
</dbReference>
<feature type="transmembrane region" description="Helical" evidence="10">
    <location>
        <begin position="19"/>
        <end position="37"/>
    </location>
</feature>
<dbReference type="EMBL" id="CP036150">
    <property type="protein sequence ID" value="QEN06693.1"/>
    <property type="molecule type" value="Genomic_DNA"/>
</dbReference>
<dbReference type="OrthoDB" id="9806302at2"/>
<comment type="subcellular location">
    <subcellularLocation>
        <location evidence="1">Cell membrane</location>
        <topology evidence="1">Multi-pass membrane protein</topology>
    </subcellularLocation>
</comment>
<evidence type="ECO:0000256" key="9">
    <source>
        <dbReference type="ARBA" id="ARBA00031636"/>
    </source>
</evidence>
<feature type="transmembrane region" description="Helical" evidence="10">
    <location>
        <begin position="463"/>
        <end position="482"/>
    </location>
</feature>
<feature type="transmembrane region" description="Helical" evidence="10">
    <location>
        <begin position="211"/>
        <end position="234"/>
    </location>
</feature>
<dbReference type="GO" id="GO:0005886">
    <property type="term" value="C:plasma membrane"/>
    <property type="evidence" value="ECO:0007669"/>
    <property type="project" value="UniProtKB-SubCell"/>
</dbReference>
<dbReference type="PANTHER" id="PTHR43298:SF2">
    <property type="entry name" value="FMN_FAD EXPORTER YEEO-RELATED"/>
    <property type="match status" value="1"/>
</dbReference>
<keyword evidence="5 10" id="KW-0812">Transmembrane</keyword>
<keyword evidence="12" id="KW-1185">Reference proteome</keyword>